<dbReference type="OrthoDB" id="9155331at2"/>
<evidence type="ECO:0000313" key="2">
    <source>
        <dbReference type="EMBL" id="TDP82221.1"/>
    </source>
</evidence>
<reference evidence="2 3" key="1">
    <citation type="submission" date="2019-03" db="EMBL/GenBank/DDBJ databases">
        <title>Genomic Encyclopedia of Type Strains, Phase IV (KMG-IV): sequencing the most valuable type-strain genomes for metagenomic binning, comparative biology and taxonomic classification.</title>
        <authorList>
            <person name="Goeker M."/>
        </authorList>
    </citation>
    <scope>NUCLEOTIDE SEQUENCE [LARGE SCALE GENOMIC DNA]</scope>
    <source>
        <strain evidence="2 3">DSM 11901</strain>
    </source>
</reference>
<evidence type="ECO:0000256" key="1">
    <source>
        <dbReference type="SAM" id="Phobius"/>
    </source>
</evidence>
<accession>A0A4R6R884</accession>
<protein>
    <submittedName>
        <fullName evidence="2">Uncharacterized protein</fullName>
    </submittedName>
</protein>
<sequence length="253" mass="27512">MITTDRSSSSGRRAWWAAGLGLIALLLAGLWWSPRPDADAREQGAASGQGLRVGAGEGAASGVQFGPGASVAALVAPTVLPDGRPSDFSPQDWAALKSAMAQTAKPEAELKRVVAYLRFQKGFEQWQSLRESSDMARRQQLAASLVDQLPERLRQGEVTMGEALMLASALWTDLEPNEDKRKVRLEEVQAVLASAAPQPDAAQQSREAAQQAEYKRREAAIVLEYQSRPESQRDQVWLEGQLDTARRAVYGAN</sequence>
<keyword evidence="1" id="KW-0472">Membrane</keyword>
<keyword evidence="1" id="KW-0812">Transmembrane</keyword>
<keyword evidence="3" id="KW-1185">Reference proteome</keyword>
<dbReference type="RefSeq" id="WP_133609447.1">
    <property type="nucleotide sequence ID" value="NZ_SNXW01000006.1"/>
</dbReference>
<dbReference type="AlphaFoldDB" id="A0A4R6R884"/>
<comment type="caution">
    <text evidence="2">The sequence shown here is derived from an EMBL/GenBank/DDBJ whole genome shotgun (WGS) entry which is preliminary data.</text>
</comment>
<keyword evidence="1" id="KW-1133">Transmembrane helix</keyword>
<feature type="transmembrane region" description="Helical" evidence="1">
    <location>
        <begin position="14"/>
        <end position="32"/>
    </location>
</feature>
<proteinExistence type="predicted"/>
<evidence type="ECO:0000313" key="3">
    <source>
        <dbReference type="Proteomes" id="UP000294593"/>
    </source>
</evidence>
<name>A0A4R6R884_9BURK</name>
<dbReference type="EMBL" id="SNXW01000006">
    <property type="protein sequence ID" value="TDP82221.1"/>
    <property type="molecule type" value="Genomic_DNA"/>
</dbReference>
<dbReference type="Proteomes" id="UP000294593">
    <property type="component" value="Unassembled WGS sequence"/>
</dbReference>
<gene>
    <name evidence="2" type="ORF">EV672_106184</name>
</gene>
<organism evidence="2 3">
    <name type="scientific">Aquabacterium commune</name>
    <dbReference type="NCBI Taxonomy" id="70586"/>
    <lineage>
        <taxon>Bacteria</taxon>
        <taxon>Pseudomonadati</taxon>
        <taxon>Pseudomonadota</taxon>
        <taxon>Betaproteobacteria</taxon>
        <taxon>Burkholderiales</taxon>
        <taxon>Aquabacterium</taxon>
    </lineage>
</organism>